<dbReference type="Gramene" id="TuG1812G0600000599.01.T01">
    <property type="protein sequence ID" value="TuG1812G0600000599.01.T01"/>
    <property type="gene ID" value="TuG1812G0600000599.01"/>
</dbReference>
<reference evidence="2" key="1">
    <citation type="journal article" date="2013" name="Nature">
        <title>Draft genome of the wheat A-genome progenitor Triticum urartu.</title>
        <authorList>
            <person name="Ling H.Q."/>
            <person name="Zhao S."/>
            <person name="Liu D."/>
            <person name="Wang J."/>
            <person name="Sun H."/>
            <person name="Zhang C."/>
            <person name="Fan H."/>
            <person name="Li D."/>
            <person name="Dong L."/>
            <person name="Tao Y."/>
            <person name="Gao C."/>
            <person name="Wu H."/>
            <person name="Li Y."/>
            <person name="Cui Y."/>
            <person name="Guo X."/>
            <person name="Zheng S."/>
            <person name="Wang B."/>
            <person name="Yu K."/>
            <person name="Liang Q."/>
            <person name="Yang W."/>
            <person name="Lou X."/>
            <person name="Chen J."/>
            <person name="Feng M."/>
            <person name="Jian J."/>
            <person name="Zhang X."/>
            <person name="Luo G."/>
            <person name="Jiang Y."/>
            <person name="Liu J."/>
            <person name="Wang Z."/>
            <person name="Sha Y."/>
            <person name="Zhang B."/>
            <person name="Wu H."/>
            <person name="Tang D."/>
            <person name="Shen Q."/>
            <person name="Xue P."/>
            <person name="Zou S."/>
            <person name="Wang X."/>
            <person name="Liu X."/>
            <person name="Wang F."/>
            <person name="Yang Y."/>
            <person name="An X."/>
            <person name="Dong Z."/>
            <person name="Zhang K."/>
            <person name="Zhang X."/>
            <person name="Luo M.C."/>
            <person name="Dvorak J."/>
            <person name="Tong Y."/>
            <person name="Wang J."/>
            <person name="Yang H."/>
            <person name="Li Z."/>
            <person name="Wang D."/>
            <person name="Zhang A."/>
            <person name="Wang J."/>
        </authorList>
    </citation>
    <scope>NUCLEOTIDE SEQUENCE</scope>
    <source>
        <strain evidence="2">cv. G1812</strain>
    </source>
</reference>
<dbReference type="Proteomes" id="UP000015106">
    <property type="component" value="Chromosome 6"/>
</dbReference>
<evidence type="ECO:0000313" key="2">
    <source>
        <dbReference type="Proteomes" id="UP000015106"/>
    </source>
</evidence>
<protein>
    <submittedName>
        <fullName evidence="1">Uncharacterized protein</fullName>
    </submittedName>
</protein>
<reference evidence="1" key="3">
    <citation type="submission" date="2022-06" db="UniProtKB">
        <authorList>
            <consortium name="EnsemblPlants"/>
        </authorList>
    </citation>
    <scope>IDENTIFICATION</scope>
</reference>
<reference evidence="1" key="2">
    <citation type="submission" date="2018-03" db="EMBL/GenBank/DDBJ databases">
        <title>The Triticum urartu genome reveals the dynamic nature of wheat genome evolution.</title>
        <authorList>
            <person name="Ling H."/>
            <person name="Ma B."/>
            <person name="Shi X."/>
            <person name="Liu H."/>
            <person name="Dong L."/>
            <person name="Sun H."/>
            <person name="Cao Y."/>
            <person name="Gao Q."/>
            <person name="Zheng S."/>
            <person name="Li Y."/>
            <person name="Yu Y."/>
            <person name="Du H."/>
            <person name="Qi M."/>
            <person name="Li Y."/>
            <person name="Yu H."/>
            <person name="Cui Y."/>
            <person name="Wang N."/>
            <person name="Chen C."/>
            <person name="Wu H."/>
            <person name="Zhao Y."/>
            <person name="Zhang J."/>
            <person name="Li Y."/>
            <person name="Zhou W."/>
            <person name="Zhang B."/>
            <person name="Hu W."/>
            <person name="Eijk M."/>
            <person name="Tang J."/>
            <person name="Witsenboer H."/>
            <person name="Zhao S."/>
            <person name="Li Z."/>
            <person name="Zhang A."/>
            <person name="Wang D."/>
            <person name="Liang C."/>
        </authorList>
    </citation>
    <scope>NUCLEOTIDE SEQUENCE [LARGE SCALE GENOMIC DNA]</scope>
    <source>
        <strain evidence="1">cv. G1812</strain>
    </source>
</reference>
<dbReference type="PANTHER" id="PTHR34146:SF10">
    <property type="entry name" value="RNASE H TYPE-1 DOMAIN-CONTAINING PROTEIN"/>
    <property type="match status" value="1"/>
</dbReference>
<dbReference type="EnsemblPlants" id="TuG1812G0600000599.01.T01">
    <property type="protein sequence ID" value="TuG1812G0600000599.01.T01"/>
    <property type="gene ID" value="TuG1812G0600000599.01"/>
</dbReference>
<name>A0A8R7QK40_TRIUA</name>
<keyword evidence="2" id="KW-1185">Reference proteome</keyword>
<proteinExistence type="predicted"/>
<sequence>VGIFISLPSNGGEINVQVQASAPPTSTPLQAEALALNFAAYLASQLNIAQPTFLTDCLVLAGAAALGNVSTSETPWSIRKSLASFLRLLINFSQRCFTFLGRSMGFHLDCRCILLFLQDLDMLASRKMAVKQNTTAIHSFRFRVFLC</sequence>
<dbReference type="PANTHER" id="PTHR34146">
    <property type="entry name" value="POLYNUCLEOTIDYL TRANSFERASE, RIBONUCLEASE H-LIKE SUPERFAMILY PROTEIN-RELATED"/>
    <property type="match status" value="1"/>
</dbReference>
<accession>A0A8R7QK40</accession>
<dbReference type="AlphaFoldDB" id="A0A8R7QK40"/>
<evidence type="ECO:0000313" key="1">
    <source>
        <dbReference type="EnsemblPlants" id="TuG1812G0600000599.01.T01"/>
    </source>
</evidence>
<organism evidence="1 2">
    <name type="scientific">Triticum urartu</name>
    <name type="common">Red wild einkorn</name>
    <name type="synonym">Crithodium urartu</name>
    <dbReference type="NCBI Taxonomy" id="4572"/>
    <lineage>
        <taxon>Eukaryota</taxon>
        <taxon>Viridiplantae</taxon>
        <taxon>Streptophyta</taxon>
        <taxon>Embryophyta</taxon>
        <taxon>Tracheophyta</taxon>
        <taxon>Spermatophyta</taxon>
        <taxon>Magnoliopsida</taxon>
        <taxon>Liliopsida</taxon>
        <taxon>Poales</taxon>
        <taxon>Poaceae</taxon>
        <taxon>BOP clade</taxon>
        <taxon>Pooideae</taxon>
        <taxon>Triticodae</taxon>
        <taxon>Triticeae</taxon>
        <taxon>Triticinae</taxon>
        <taxon>Triticum</taxon>
    </lineage>
</organism>